<comment type="caution">
    <text evidence="1">The sequence shown here is derived from an EMBL/GenBank/DDBJ whole genome shotgun (WGS) entry which is preliminary data.</text>
</comment>
<dbReference type="Proteomes" id="UP000255036">
    <property type="component" value="Unassembled WGS sequence"/>
</dbReference>
<evidence type="ECO:0000313" key="1">
    <source>
        <dbReference type="EMBL" id="RDU22904.1"/>
    </source>
</evidence>
<reference evidence="1 2" key="1">
    <citation type="submission" date="2018-07" db="EMBL/GenBank/DDBJ databases">
        <title>Anaerosacharophilus polymeroproducens gen. nov. sp. nov., an anaerobic bacterium isolated from salt field.</title>
        <authorList>
            <person name="Kim W."/>
            <person name="Yang S.-H."/>
            <person name="Oh J."/>
            <person name="Lee J.-H."/>
            <person name="Kwon K.K."/>
        </authorList>
    </citation>
    <scope>NUCLEOTIDE SEQUENCE [LARGE SCALE GENOMIC DNA]</scope>
    <source>
        <strain evidence="1 2">MCWD5</strain>
    </source>
</reference>
<protein>
    <submittedName>
        <fullName evidence="1">Uncharacterized protein</fullName>
    </submittedName>
</protein>
<evidence type="ECO:0000313" key="2">
    <source>
        <dbReference type="Proteomes" id="UP000255036"/>
    </source>
</evidence>
<name>A0A371ATK3_9FIRM</name>
<dbReference type="EMBL" id="QRCT01000034">
    <property type="protein sequence ID" value="RDU22904.1"/>
    <property type="molecule type" value="Genomic_DNA"/>
</dbReference>
<proteinExistence type="predicted"/>
<gene>
    <name evidence="1" type="ORF">DWV06_11045</name>
</gene>
<keyword evidence="2" id="KW-1185">Reference proteome</keyword>
<organism evidence="1 2">
    <name type="scientific">Anaerosacchariphilus polymeriproducens</name>
    <dbReference type="NCBI Taxonomy" id="1812858"/>
    <lineage>
        <taxon>Bacteria</taxon>
        <taxon>Bacillati</taxon>
        <taxon>Bacillota</taxon>
        <taxon>Clostridia</taxon>
        <taxon>Lachnospirales</taxon>
        <taxon>Lachnospiraceae</taxon>
        <taxon>Anaerosacchariphilus</taxon>
    </lineage>
</organism>
<dbReference type="AlphaFoldDB" id="A0A371ATK3"/>
<sequence>MISQYRDGEHNPRLNALQALANAPRQSSYNISLIDAFITNLYACGRKFDESKRSEFMKS</sequence>
<accession>A0A371ATK3</accession>